<name>A0A9P6K9I1_9FUNG</name>
<dbReference type="AlphaFoldDB" id="A0A9P6K9I1"/>
<dbReference type="GO" id="GO:0003924">
    <property type="term" value="F:GTPase activity"/>
    <property type="evidence" value="ECO:0007669"/>
    <property type="project" value="InterPro"/>
</dbReference>
<dbReference type="OrthoDB" id="5976022at2759"/>
<dbReference type="Gene3D" id="3.40.50.300">
    <property type="entry name" value="P-loop containing nucleotide triphosphate hydrolases"/>
    <property type="match status" value="1"/>
</dbReference>
<dbReference type="Pfam" id="PF00071">
    <property type="entry name" value="Ras"/>
    <property type="match status" value="1"/>
</dbReference>
<dbReference type="InterPro" id="IPR001806">
    <property type="entry name" value="Small_GTPase"/>
</dbReference>
<comment type="caution">
    <text evidence="3">The sequence shown here is derived from an EMBL/GenBank/DDBJ whole genome shotgun (WGS) entry which is preliminary data.</text>
</comment>
<dbReference type="Proteomes" id="UP000780801">
    <property type="component" value="Unassembled WGS sequence"/>
</dbReference>
<dbReference type="PANTHER" id="PTHR24070">
    <property type="entry name" value="RAS, DI-RAS, AND RHEB FAMILY MEMBERS OF SMALL GTPASE SUPERFAMILY"/>
    <property type="match status" value="1"/>
</dbReference>
<dbReference type="EMBL" id="JAABOA010006516">
    <property type="protein sequence ID" value="KAF9559678.1"/>
    <property type="molecule type" value="Genomic_DNA"/>
</dbReference>
<gene>
    <name evidence="3" type="primary">RAP1B_3</name>
    <name evidence="3" type="ORF">BGW38_009083</name>
</gene>
<sequence length="77" mass="9012">VPIVLVGNKCDLDNDRKVPRERGEELSRRWGTPFFETSARTRINVDDVFYELVRMINRQNPPKKDGAGRRGRRCKII</sequence>
<dbReference type="GO" id="GO:0016020">
    <property type="term" value="C:membrane"/>
    <property type="evidence" value="ECO:0007669"/>
    <property type="project" value="InterPro"/>
</dbReference>
<evidence type="ECO:0000313" key="4">
    <source>
        <dbReference type="Proteomes" id="UP000780801"/>
    </source>
</evidence>
<organism evidence="3 4">
    <name type="scientific">Lunasporangiospora selenospora</name>
    <dbReference type="NCBI Taxonomy" id="979761"/>
    <lineage>
        <taxon>Eukaryota</taxon>
        <taxon>Fungi</taxon>
        <taxon>Fungi incertae sedis</taxon>
        <taxon>Mucoromycota</taxon>
        <taxon>Mortierellomycotina</taxon>
        <taxon>Mortierellomycetes</taxon>
        <taxon>Mortierellales</taxon>
        <taxon>Mortierellaceae</taxon>
        <taxon>Lunasporangiospora</taxon>
    </lineage>
</organism>
<dbReference type="GO" id="GO:0007165">
    <property type="term" value="P:signal transduction"/>
    <property type="evidence" value="ECO:0007669"/>
    <property type="project" value="InterPro"/>
</dbReference>
<dbReference type="InterPro" id="IPR027417">
    <property type="entry name" value="P-loop_NTPase"/>
</dbReference>
<keyword evidence="2" id="KW-0342">GTP-binding</keyword>
<dbReference type="SUPFAM" id="SSF52540">
    <property type="entry name" value="P-loop containing nucleoside triphosphate hydrolases"/>
    <property type="match status" value="1"/>
</dbReference>
<reference evidence="3" key="1">
    <citation type="journal article" date="2020" name="Fungal Divers.">
        <title>Resolving the Mortierellaceae phylogeny through synthesis of multi-gene phylogenetics and phylogenomics.</title>
        <authorList>
            <person name="Vandepol N."/>
            <person name="Liber J."/>
            <person name="Desiro A."/>
            <person name="Na H."/>
            <person name="Kennedy M."/>
            <person name="Barry K."/>
            <person name="Grigoriev I.V."/>
            <person name="Miller A.N."/>
            <person name="O'Donnell K."/>
            <person name="Stajich J.E."/>
            <person name="Bonito G."/>
        </authorList>
    </citation>
    <scope>NUCLEOTIDE SEQUENCE</scope>
    <source>
        <strain evidence="3">KOD1015</strain>
    </source>
</reference>
<dbReference type="SMART" id="SM00173">
    <property type="entry name" value="RAS"/>
    <property type="match status" value="1"/>
</dbReference>
<feature type="non-terminal residue" evidence="3">
    <location>
        <position position="1"/>
    </location>
</feature>
<evidence type="ECO:0000256" key="2">
    <source>
        <dbReference type="ARBA" id="ARBA00023134"/>
    </source>
</evidence>
<protein>
    <submittedName>
        <fullName evidence="3">Ras- protein Rap-1b</fullName>
    </submittedName>
</protein>
<dbReference type="InterPro" id="IPR020849">
    <property type="entry name" value="Small_GTPase_Ras-type"/>
</dbReference>
<evidence type="ECO:0000313" key="3">
    <source>
        <dbReference type="EMBL" id="KAF9559678.1"/>
    </source>
</evidence>
<proteinExistence type="predicted"/>
<dbReference type="SMART" id="SM00175">
    <property type="entry name" value="RAB"/>
    <property type="match status" value="1"/>
</dbReference>
<keyword evidence="4" id="KW-1185">Reference proteome</keyword>
<dbReference type="PROSITE" id="PS51421">
    <property type="entry name" value="RAS"/>
    <property type="match status" value="1"/>
</dbReference>
<dbReference type="GO" id="GO:0005525">
    <property type="term" value="F:GTP binding"/>
    <property type="evidence" value="ECO:0007669"/>
    <property type="project" value="UniProtKB-KW"/>
</dbReference>
<dbReference type="PROSITE" id="PS51419">
    <property type="entry name" value="RAB"/>
    <property type="match status" value="1"/>
</dbReference>
<accession>A0A9P6K9I1</accession>
<keyword evidence="1" id="KW-0547">Nucleotide-binding</keyword>
<evidence type="ECO:0000256" key="1">
    <source>
        <dbReference type="ARBA" id="ARBA00022741"/>
    </source>
</evidence>